<accession>A0AAN7MI92</accession>
<feature type="transmembrane region" description="Helical" evidence="2">
    <location>
        <begin position="72"/>
        <end position="96"/>
    </location>
</feature>
<evidence type="ECO:0000313" key="3">
    <source>
        <dbReference type="EMBL" id="KAK4806379.1"/>
    </source>
</evidence>
<reference evidence="3 4" key="1">
    <citation type="journal article" date="2023" name="J. Hered.">
        <title>Chromosome-level genome of the wood stork (Mycteria americana) provides insight into avian chromosome evolution.</title>
        <authorList>
            <person name="Flamio R. Jr."/>
            <person name="Ramstad K.M."/>
        </authorList>
    </citation>
    <scope>NUCLEOTIDE SEQUENCE [LARGE SCALE GENOMIC DNA]</scope>
    <source>
        <strain evidence="3">JAX WOST 10</strain>
    </source>
</reference>
<sequence>MNLTLVKKLLQHDDLCQLLECIRKNGHKTLITVCHDAEEIHHVLERVKKDGEHHWWETLLGWSPTATGVFNLMLHPVVILLTLTLMCLLLIIILYIKRAAHHDLPLSRDASQGYSSRSRDSLPQQIL</sequence>
<gene>
    <name evidence="3" type="ORF">QYF61_016229</name>
</gene>
<evidence type="ECO:0000256" key="1">
    <source>
        <dbReference type="SAM" id="MobiDB-lite"/>
    </source>
</evidence>
<keyword evidence="2" id="KW-0472">Membrane</keyword>
<protein>
    <submittedName>
        <fullName evidence="3">Uncharacterized protein</fullName>
    </submittedName>
</protein>
<feature type="region of interest" description="Disordered" evidence="1">
    <location>
        <begin position="108"/>
        <end position="127"/>
    </location>
</feature>
<organism evidence="3 4">
    <name type="scientific">Mycteria americana</name>
    <name type="common">Wood stork</name>
    <dbReference type="NCBI Taxonomy" id="33587"/>
    <lineage>
        <taxon>Eukaryota</taxon>
        <taxon>Metazoa</taxon>
        <taxon>Chordata</taxon>
        <taxon>Craniata</taxon>
        <taxon>Vertebrata</taxon>
        <taxon>Euteleostomi</taxon>
        <taxon>Archelosauria</taxon>
        <taxon>Archosauria</taxon>
        <taxon>Dinosauria</taxon>
        <taxon>Saurischia</taxon>
        <taxon>Theropoda</taxon>
        <taxon>Coelurosauria</taxon>
        <taxon>Aves</taxon>
        <taxon>Neognathae</taxon>
        <taxon>Neoaves</taxon>
        <taxon>Aequornithes</taxon>
        <taxon>Ciconiiformes</taxon>
        <taxon>Ciconiidae</taxon>
        <taxon>Mycteria</taxon>
    </lineage>
</organism>
<proteinExistence type="predicted"/>
<keyword evidence="2" id="KW-0812">Transmembrane</keyword>
<dbReference type="Proteomes" id="UP001333110">
    <property type="component" value="Unassembled WGS sequence"/>
</dbReference>
<dbReference type="AlphaFoldDB" id="A0AAN7MI92"/>
<evidence type="ECO:0000313" key="4">
    <source>
        <dbReference type="Proteomes" id="UP001333110"/>
    </source>
</evidence>
<name>A0AAN7MI92_MYCAM</name>
<keyword evidence="2" id="KW-1133">Transmembrane helix</keyword>
<comment type="caution">
    <text evidence="3">The sequence shown here is derived from an EMBL/GenBank/DDBJ whole genome shotgun (WGS) entry which is preliminary data.</text>
</comment>
<keyword evidence="4" id="KW-1185">Reference proteome</keyword>
<evidence type="ECO:0000256" key="2">
    <source>
        <dbReference type="SAM" id="Phobius"/>
    </source>
</evidence>
<feature type="non-terminal residue" evidence="3">
    <location>
        <position position="127"/>
    </location>
</feature>
<feature type="compositionally biased region" description="Polar residues" evidence="1">
    <location>
        <begin position="109"/>
        <end position="127"/>
    </location>
</feature>
<dbReference type="EMBL" id="JAUNZN010000042">
    <property type="protein sequence ID" value="KAK4806379.1"/>
    <property type="molecule type" value="Genomic_DNA"/>
</dbReference>